<dbReference type="SUPFAM" id="SSF53335">
    <property type="entry name" value="S-adenosyl-L-methionine-dependent methyltransferases"/>
    <property type="match status" value="1"/>
</dbReference>
<dbReference type="GO" id="GO:0032259">
    <property type="term" value="P:methylation"/>
    <property type="evidence" value="ECO:0007669"/>
    <property type="project" value="UniProtKB-KW"/>
</dbReference>
<evidence type="ECO:0000256" key="1">
    <source>
        <dbReference type="ARBA" id="ARBA00022603"/>
    </source>
</evidence>
<accession>A0ABU8SJN6</accession>
<dbReference type="PANTHER" id="PTHR11061">
    <property type="entry name" value="RNA M5U METHYLTRANSFERASE"/>
    <property type="match status" value="1"/>
</dbReference>
<feature type="binding site" evidence="4">
    <location>
        <position position="348"/>
    </location>
    <ligand>
        <name>S-adenosyl-L-methionine</name>
        <dbReference type="ChEBI" id="CHEBI:59789"/>
    </ligand>
</feature>
<organism evidence="7 8">
    <name type="scientific">Nicoliella lavandulae</name>
    <dbReference type="NCBI Taxonomy" id="3082954"/>
    <lineage>
        <taxon>Bacteria</taxon>
        <taxon>Bacillati</taxon>
        <taxon>Bacillota</taxon>
        <taxon>Bacilli</taxon>
        <taxon>Lactobacillales</taxon>
        <taxon>Lactobacillaceae</taxon>
        <taxon>Nicoliella</taxon>
    </lineage>
</organism>
<evidence type="ECO:0000256" key="2">
    <source>
        <dbReference type="ARBA" id="ARBA00022679"/>
    </source>
</evidence>
<feature type="binding site" evidence="4">
    <location>
        <position position="298"/>
    </location>
    <ligand>
        <name>S-adenosyl-L-methionine</name>
        <dbReference type="ChEBI" id="CHEBI:59789"/>
    </ligand>
</feature>
<dbReference type="PROSITE" id="PS50926">
    <property type="entry name" value="TRAM"/>
    <property type="match status" value="1"/>
</dbReference>
<protein>
    <submittedName>
        <fullName evidence="7">23S rRNA (Uracil(1939)-C(5))-methyltransferase RlmD</fullName>
        <ecNumber evidence="7">2.1.1.190</ecNumber>
    </submittedName>
</protein>
<keyword evidence="1 4" id="KW-0489">Methyltransferase</keyword>
<keyword evidence="8" id="KW-1185">Reference proteome</keyword>
<dbReference type="Gene3D" id="2.40.50.140">
    <property type="entry name" value="Nucleic acid-binding proteins"/>
    <property type="match status" value="1"/>
</dbReference>
<dbReference type="SUPFAM" id="SSF50249">
    <property type="entry name" value="Nucleic acid-binding proteins"/>
    <property type="match status" value="1"/>
</dbReference>
<dbReference type="InterPro" id="IPR010280">
    <property type="entry name" value="U5_MeTrfase_fam"/>
</dbReference>
<dbReference type="Proteomes" id="UP001370590">
    <property type="component" value="Unassembled WGS sequence"/>
</dbReference>
<evidence type="ECO:0000313" key="8">
    <source>
        <dbReference type="Proteomes" id="UP001370590"/>
    </source>
</evidence>
<evidence type="ECO:0000259" key="6">
    <source>
        <dbReference type="PROSITE" id="PS50926"/>
    </source>
</evidence>
<keyword evidence="2 4" id="KW-0808">Transferase</keyword>
<dbReference type="CDD" id="cd02440">
    <property type="entry name" value="AdoMet_MTases"/>
    <property type="match status" value="1"/>
</dbReference>
<feature type="active site" description="Nucleophile" evidence="4">
    <location>
        <position position="423"/>
    </location>
</feature>
<feature type="domain" description="TRAM" evidence="6">
    <location>
        <begin position="10"/>
        <end position="72"/>
    </location>
</feature>
<dbReference type="InterPro" id="IPR030390">
    <property type="entry name" value="MeTrfase_TrmA_AS"/>
</dbReference>
<dbReference type="PROSITE" id="PS01230">
    <property type="entry name" value="TRMA_1"/>
    <property type="match status" value="1"/>
</dbReference>
<evidence type="ECO:0000256" key="5">
    <source>
        <dbReference type="PROSITE-ProRule" id="PRU10015"/>
    </source>
</evidence>
<evidence type="ECO:0000256" key="4">
    <source>
        <dbReference type="PROSITE-ProRule" id="PRU01024"/>
    </source>
</evidence>
<dbReference type="EC" id="2.1.1.190" evidence="7"/>
<evidence type="ECO:0000313" key="7">
    <source>
        <dbReference type="EMBL" id="MEJ6400113.1"/>
    </source>
</evidence>
<feature type="binding site" evidence="4">
    <location>
        <position position="327"/>
    </location>
    <ligand>
        <name>S-adenosyl-L-methionine</name>
        <dbReference type="ChEBI" id="CHEBI:59789"/>
    </ligand>
</feature>
<feature type="active site" evidence="5">
    <location>
        <position position="423"/>
    </location>
</feature>
<dbReference type="GO" id="GO:0008168">
    <property type="term" value="F:methyltransferase activity"/>
    <property type="evidence" value="ECO:0007669"/>
    <property type="project" value="UniProtKB-KW"/>
</dbReference>
<dbReference type="PROSITE" id="PS51687">
    <property type="entry name" value="SAM_MT_RNA_M5U"/>
    <property type="match status" value="1"/>
</dbReference>
<dbReference type="Pfam" id="PF01938">
    <property type="entry name" value="TRAM"/>
    <property type="match status" value="1"/>
</dbReference>
<sequence length="465" mass="52550">MKRYQNTNDQFQVGQQFTLNTKPEFDRMGVNGEAVGYIDRTLVFIQGALPKERVTIEITDTYHHYLRAKVVNVVTPSPYRVNPRDDYAESVGGFELEAMEYSAQLRYKKELVRQSINKYQPYGFENYKIHNTMGMKDPYGYRNKAQFQVRQRDGKVIAGLYKTRSHDLVDLKTCSVQYPVTMKVMRAVVDMIQELGIPVYDESNHSGIIKTIVVRAALHTNDVQVVFITNTPKFVKQHRILSKIALQLPEVTSVMQNINPGETSLIWGDETILLAGDPFIVEKIGGLEFELSARAFLQLNPFMTPQLYEVAINALNLSGNERLVDAYSGVGTIGLPLAKYVKEVRGMDTIAEAVEDANQNADINGIKNAQYYVGKAEDIIPEWIDEGWEPDALIVDPPRTGLAEPLLDAILDVAPEKFVYVSCNPATMARDLVDLSKVYHIDFIQPIDMMPQTARVEAVVKFTKR</sequence>
<comment type="similarity">
    <text evidence="4">Belongs to the class I-like SAM-binding methyltransferase superfamily. RNA M5U methyltransferase family.</text>
</comment>
<reference evidence="7 8" key="1">
    <citation type="submission" date="2023-10" db="EMBL/GenBank/DDBJ databases">
        <title>Nicoliella lavandulae sp. nov. isolated from Lavandula angustifolia flowers.</title>
        <authorList>
            <person name="Alcantara C."/>
            <person name="Zuniga M."/>
            <person name="Landete J.M."/>
            <person name="Monedero V."/>
        </authorList>
    </citation>
    <scope>NUCLEOTIDE SEQUENCE [LARGE SCALE GENOMIC DNA]</scope>
    <source>
        <strain evidence="7 8">Es01</strain>
    </source>
</reference>
<dbReference type="InterPro" id="IPR012340">
    <property type="entry name" value="NA-bd_OB-fold"/>
</dbReference>
<dbReference type="InterPro" id="IPR029063">
    <property type="entry name" value="SAM-dependent_MTases_sf"/>
</dbReference>
<keyword evidence="3 4" id="KW-0949">S-adenosyl-L-methionine</keyword>
<dbReference type="Gene3D" id="2.40.50.1070">
    <property type="match status" value="1"/>
</dbReference>
<dbReference type="InterPro" id="IPR002792">
    <property type="entry name" value="TRAM_dom"/>
</dbReference>
<name>A0ABU8SJN6_9LACO</name>
<dbReference type="PANTHER" id="PTHR11061:SF45">
    <property type="match status" value="1"/>
</dbReference>
<comment type="caution">
    <text evidence="7">The sequence shown here is derived from an EMBL/GenBank/DDBJ whole genome shotgun (WGS) entry which is preliminary data.</text>
</comment>
<feature type="binding site" evidence="4">
    <location>
        <position position="396"/>
    </location>
    <ligand>
        <name>S-adenosyl-L-methionine</name>
        <dbReference type="ChEBI" id="CHEBI:59789"/>
    </ligand>
</feature>
<dbReference type="EMBL" id="JAWMWH010000001">
    <property type="protein sequence ID" value="MEJ6400113.1"/>
    <property type="molecule type" value="Genomic_DNA"/>
</dbReference>
<dbReference type="NCBIfam" id="TIGR00479">
    <property type="entry name" value="rumA"/>
    <property type="match status" value="1"/>
</dbReference>
<proteinExistence type="inferred from homology"/>
<evidence type="ECO:0000256" key="3">
    <source>
        <dbReference type="ARBA" id="ARBA00022691"/>
    </source>
</evidence>
<dbReference type="Gene3D" id="3.40.50.150">
    <property type="entry name" value="Vaccinia Virus protein VP39"/>
    <property type="match status" value="1"/>
</dbReference>
<dbReference type="RefSeq" id="WP_339959933.1">
    <property type="nucleotide sequence ID" value="NZ_JAWMWH010000001.1"/>
</dbReference>
<dbReference type="Pfam" id="PF05958">
    <property type="entry name" value="tRNA_U5-meth_tr"/>
    <property type="match status" value="1"/>
</dbReference>
<gene>
    <name evidence="7" type="primary">rlmD</name>
    <name evidence="7" type="ORF">R4146_02820</name>
</gene>